<dbReference type="InterPro" id="IPR006179">
    <property type="entry name" value="5_nucleotidase/apyrase"/>
</dbReference>
<organism evidence="7 8">
    <name type="scientific">Chlorella vulgaris</name>
    <name type="common">Green alga</name>
    <dbReference type="NCBI Taxonomy" id="3077"/>
    <lineage>
        <taxon>Eukaryota</taxon>
        <taxon>Viridiplantae</taxon>
        <taxon>Chlorophyta</taxon>
        <taxon>core chlorophytes</taxon>
        <taxon>Trebouxiophyceae</taxon>
        <taxon>Chlorellales</taxon>
        <taxon>Chlorellaceae</taxon>
        <taxon>Chlorella clade</taxon>
        <taxon>Chlorella</taxon>
    </lineage>
</organism>
<feature type="region of interest" description="Disordered" evidence="4">
    <location>
        <begin position="591"/>
        <end position="614"/>
    </location>
</feature>
<keyword evidence="8" id="KW-1185">Reference proteome</keyword>
<accession>A0A9D4YTL9</accession>
<dbReference type="Pfam" id="PF02872">
    <property type="entry name" value="5_nucleotid_C"/>
    <property type="match status" value="1"/>
</dbReference>
<evidence type="ECO:0000256" key="2">
    <source>
        <dbReference type="ARBA" id="ARBA00022729"/>
    </source>
</evidence>
<dbReference type="GO" id="GO:0016787">
    <property type="term" value="F:hydrolase activity"/>
    <property type="evidence" value="ECO:0007669"/>
    <property type="project" value="UniProtKB-KW"/>
</dbReference>
<dbReference type="GO" id="GO:0000166">
    <property type="term" value="F:nucleotide binding"/>
    <property type="evidence" value="ECO:0007669"/>
    <property type="project" value="UniProtKB-KW"/>
</dbReference>
<dbReference type="InterPro" id="IPR004843">
    <property type="entry name" value="Calcineurin-like_PHP"/>
</dbReference>
<evidence type="ECO:0008006" key="9">
    <source>
        <dbReference type="Google" id="ProtNLM"/>
    </source>
</evidence>
<keyword evidence="2" id="KW-0732">Signal</keyword>
<evidence type="ECO:0000259" key="6">
    <source>
        <dbReference type="Pfam" id="PF02872"/>
    </source>
</evidence>
<dbReference type="SUPFAM" id="SSF56300">
    <property type="entry name" value="Metallo-dependent phosphatases"/>
    <property type="match status" value="1"/>
</dbReference>
<feature type="domain" description="5'-Nucleotidase C-terminal" evidence="6">
    <location>
        <begin position="382"/>
        <end position="539"/>
    </location>
</feature>
<dbReference type="GO" id="GO:0009166">
    <property type="term" value="P:nucleotide catabolic process"/>
    <property type="evidence" value="ECO:0007669"/>
    <property type="project" value="InterPro"/>
</dbReference>
<evidence type="ECO:0000259" key="5">
    <source>
        <dbReference type="Pfam" id="PF00149"/>
    </source>
</evidence>
<dbReference type="PANTHER" id="PTHR11575">
    <property type="entry name" value="5'-NUCLEOTIDASE-RELATED"/>
    <property type="match status" value="1"/>
</dbReference>
<dbReference type="PRINTS" id="PR01607">
    <property type="entry name" value="APYRASEFAMLY"/>
</dbReference>
<dbReference type="Gene3D" id="3.90.780.10">
    <property type="entry name" value="5'-Nucleotidase, C-terminal domain"/>
    <property type="match status" value="1"/>
</dbReference>
<sequence>MSPARSLTILHLNDTYDIEARSKEPVGGAARMAAKIKSFGPTALVLHSGDVFNPCLLSTITQGTQMVEVLNCCNVRAACVGNHDFDYGVPNFELRAAECNFPWLMANVLDVDSGSPLGGAIPTALFKWQGVQVGIVGLAEQEWLTTLASVEADDIRFLDFVQEGTRLAQELREQGAEVVLALTHMRLPNDLQLAGAVPGIDVVLGGHDHDYFLIRSQPHGTPVVKSGTDFQDLTEIQITLSEYSTAAAAGTAAGAAEGEPQAQALPGAHRAELPGLVGTLVGSSSSGATSPCPPASPQLEAAVAASGGAGGAPAAAAYQCEASASLASSLSTCRAAGGAAGGPFVTVKCVRHTITSDIPEDPEVAAIVQRYRKVMGERMDVVVGTTAVDLDGRFATVRTAESNLGNFIADVWREACHADVALCNGGTFRSDSMHPAGDLTHRDLVTILPMLDETVVIQVSGKQLVAALENGVSQWPKHEGRFPQVSGLRFAFDASKPAGHRIVSGSVTVGGNPLQADQVYSLATKKYLAEGHDGYEALKGAPLLCDADCTPLLPTVLMNHFLLIRTLNHLAEVTGRLPVWRRAADRLLQSSKLHHSRSQERLQQAGVSHTVRKHPVTGRWEAAPTLDGRIQMLGLADASNDSEVASGH</sequence>
<dbReference type="InterPro" id="IPR029052">
    <property type="entry name" value="Metallo-depent_PP-like"/>
</dbReference>
<keyword evidence="3" id="KW-0547">Nucleotide-binding</keyword>
<evidence type="ECO:0000313" key="8">
    <source>
        <dbReference type="Proteomes" id="UP001055712"/>
    </source>
</evidence>
<dbReference type="AlphaFoldDB" id="A0A9D4YTL9"/>
<name>A0A9D4YTL9_CHLVU</name>
<dbReference type="InterPro" id="IPR008334">
    <property type="entry name" value="5'-Nucleotdase_C"/>
</dbReference>
<dbReference type="OrthoDB" id="10252235at2759"/>
<feature type="domain" description="Calcineurin-like phosphoesterase" evidence="5">
    <location>
        <begin position="8"/>
        <end position="211"/>
    </location>
</feature>
<dbReference type="EMBL" id="SIDB01000011">
    <property type="protein sequence ID" value="KAI3425775.1"/>
    <property type="molecule type" value="Genomic_DNA"/>
</dbReference>
<gene>
    <name evidence="7" type="ORF">D9Q98_007750</name>
</gene>
<comment type="similarity">
    <text evidence="1 3">Belongs to the 5'-nucleotidase family.</text>
</comment>
<evidence type="ECO:0000256" key="4">
    <source>
        <dbReference type="SAM" id="MobiDB-lite"/>
    </source>
</evidence>
<comment type="caution">
    <text evidence="7">The sequence shown here is derived from an EMBL/GenBank/DDBJ whole genome shotgun (WGS) entry which is preliminary data.</text>
</comment>
<proteinExistence type="inferred from homology"/>
<protein>
    <recommendedName>
        <fullName evidence="9">5'-nucleotidase</fullName>
    </recommendedName>
</protein>
<reference evidence="7" key="1">
    <citation type="journal article" date="2019" name="Plant J.">
        <title>Chlorella vulgaris genome assembly and annotation reveals the molecular basis for metabolic acclimation to high light conditions.</title>
        <authorList>
            <person name="Cecchin M."/>
            <person name="Marcolungo L."/>
            <person name="Rossato M."/>
            <person name="Girolomoni L."/>
            <person name="Cosentino E."/>
            <person name="Cuine S."/>
            <person name="Li-Beisson Y."/>
            <person name="Delledonne M."/>
            <person name="Ballottari M."/>
        </authorList>
    </citation>
    <scope>NUCLEOTIDE SEQUENCE</scope>
    <source>
        <strain evidence="7">211/11P</strain>
    </source>
</reference>
<evidence type="ECO:0000256" key="1">
    <source>
        <dbReference type="ARBA" id="ARBA00006654"/>
    </source>
</evidence>
<reference evidence="7" key="2">
    <citation type="submission" date="2020-11" db="EMBL/GenBank/DDBJ databases">
        <authorList>
            <person name="Cecchin M."/>
            <person name="Marcolungo L."/>
            <person name="Rossato M."/>
            <person name="Girolomoni L."/>
            <person name="Cosentino E."/>
            <person name="Cuine S."/>
            <person name="Li-Beisson Y."/>
            <person name="Delledonne M."/>
            <person name="Ballottari M."/>
        </authorList>
    </citation>
    <scope>NUCLEOTIDE SEQUENCE</scope>
    <source>
        <strain evidence="7">211/11P</strain>
        <tissue evidence="7">Whole cell</tissue>
    </source>
</reference>
<dbReference type="PANTHER" id="PTHR11575:SF48">
    <property type="entry name" value="5'-NUCLEOTIDASE"/>
    <property type="match status" value="1"/>
</dbReference>
<dbReference type="Pfam" id="PF00149">
    <property type="entry name" value="Metallophos"/>
    <property type="match status" value="1"/>
</dbReference>
<keyword evidence="3" id="KW-0378">Hydrolase</keyword>
<evidence type="ECO:0000313" key="7">
    <source>
        <dbReference type="EMBL" id="KAI3425775.1"/>
    </source>
</evidence>
<dbReference type="Gene3D" id="3.60.21.10">
    <property type="match status" value="1"/>
</dbReference>
<dbReference type="SUPFAM" id="SSF55816">
    <property type="entry name" value="5'-nucleotidase (syn. UDP-sugar hydrolase), C-terminal domain"/>
    <property type="match status" value="1"/>
</dbReference>
<evidence type="ECO:0000256" key="3">
    <source>
        <dbReference type="RuleBase" id="RU362119"/>
    </source>
</evidence>
<dbReference type="InterPro" id="IPR036907">
    <property type="entry name" value="5'-Nucleotdase_C_sf"/>
</dbReference>
<dbReference type="Proteomes" id="UP001055712">
    <property type="component" value="Unassembled WGS sequence"/>
</dbReference>